<dbReference type="GO" id="GO:0019843">
    <property type="term" value="F:rRNA binding"/>
    <property type="evidence" value="ECO:0007669"/>
    <property type="project" value="UniProtKB-UniRule"/>
</dbReference>
<keyword evidence="7 9" id="KW-0694">RNA-binding</keyword>
<dbReference type="GO" id="GO:0003735">
    <property type="term" value="F:structural constituent of ribosome"/>
    <property type="evidence" value="ECO:0007669"/>
    <property type="project" value="InterPro"/>
</dbReference>
<keyword evidence="2 7" id="KW-0820">tRNA-binding</keyword>
<evidence type="ECO:0000256" key="4">
    <source>
        <dbReference type="ARBA" id="ARBA00022980"/>
    </source>
</evidence>
<evidence type="ECO:0000256" key="10">
    <source>
        <dbReference type="SAM" id="MobiDB-lite"/>
    </source>
</evidence>
<dbReference type="PRINTS" id="PR00060">
    <property type="entry name" value="RIBOSOMALL16"/>
</dbReference>
<evidence type="ECO:0000313" key="11">
    <source>
        <dbReference type="EMBL" id="PQJ28985.1"/>
    </source>
</evidence>
<evidence type="ECO:0000313" key="12">
    <source>
        <dbReference type="Proteomes" id="UP000239907"/>
    </source>
</evidence>
<dbReference type="GO" id="GO:0000049">
    <property type="term" value="F:tRNA binding"/>
    <property type="evidence" value="ECO:0007669"/>
    <property type="project" value="UniProtKB-KW"/>
</dbReference>
<dbReference type="Pfam" id="PF00252">
    <property type="entry name" value="Ribosomal_L16"/>
    <property type="match status" value="1"/>
</dbReference>
<organism evidence="11 12">
    <name type="scientific">Rubritalea profundi</name>
    <dbReference type="NCBI Taxonomy" id="1658618"/>
    <lineage>
        <taxon>Bacteria</taxon>
        <taxon>Pseudomonadati</taxon>
        <taxon>Verrucomicrobiota</taxon>
        <taxon>Verrucomicrobiia</taxon>
        <taxon>Verrucomicrobiales</taxon>
        <taxon>Rubritaleaceae</taxon>
        <taxon>Rubritalea</taxon>
    </lineage>
</organism>
<dbReference type="InterPro" id="IPR016180">
    <property type="entry name" value="Ribosomal_uL16_dom"/>
</dbReference>
<comment type="caution">
    <text evidence="11">The sequence shown here is derived from an EMBL/GenBank/DDBJ whole genome shotgun (WGS) entry which is preliminary data.</text>
</comment>
<keyword evidence="5 7" id="KW-0687">Ribonucleoprotein</keyword>
<reference evidence="11 12" key="1">
    <citation type="submission" date="2016-12" db="EMBL/GenBank/DDBJ databases">
        <title>Study of bacterial adaptation to deep sea.</title>
        <authorList>
            <person name="Song J."/>
            <person name="Yoshizawa S."/>
            <person name="Kogure K."/>
        </authorList>
    </citation>
    <scope>NUCLEOTIDE SEQUENCE [LARGE SCALE GENOMIC DNA]</scope>
    <source>
        <strain evidence="11 12">SAORIC-165</strain>
    </source>
</reference>
<dbReference type="InterPro" id="IPR020798">
    <property type="entry name" value="Ribosomal_uL16_CS"/>
</dbReference>
<dbReference type="RefSeq" id="WP_165788795.1">
    <property type="nucleotide sequence ID" value="NZ_MQWA01000001.1"/>
</dbReference>
<dbReference type="CDD" id="cd01433">
    <property type="entry name" value="Ribosomal_L16_L10e"/>
    <property type="match status" value="1"/>
</dbReference>
<dbReference type="GO" id="GO:0022625">
    <property type="term" value="C:cytosolic large ribosomal subunit"/>
    <property type="evidence" value="ECO:0007669"/>
    <property type="project" value="TreeGrafter"/>
</dbReference>
<dbReference type="InterPro" id="IPR036920">
    <property type="entry name" value="Ribosomal_uL16_sf"/>
</dbReference>
<dbReference type="AlphaFoldDB" id="A0A2S7U1V4"/>
<comment type="similarity">
    <text evidence="1 7 8">Belongs to the universal ribosomal protein uL16 family.</text>
</comment>
<accession>A0A2S7U1V4</accession>
<dbReference type="EMBL" id="MQWA01000001">
    <property type="protein sequence ID" value="PQJ28985.1"/>
    <property type="molecule type" value="Genomic_DNA"/>
</dbReference>
<dbReference type="SUPFAM" id="SSF54686">
    <property type="entry name" value="Ribosomal protein L16p/L10e"/>
    <property type="match status" value="1"/>
</dbReference>
<evidence type="ECO:0000256" key="7">
    <source>
        <dbReference type="HAMAP-Rule" id="MF_01342"/>
    </source>
</evidence>
<protein>
    <recommendedName>
        <fullName evidence="6 7">Large ribosomal subunit protein uL16</fullName>
    </recommendedName>
</protein>
<feature type="region of interest" description="Disordered" evidence="10">
    <location>
        <begin position="1"/>
        <end position="27"/>
    </location>
</feature>
<evidence type="ECO:0000256" key="1">
    <source>
        <dbReference type="ARBA" id="ARBA00008931"/>
    </source>
</evidence>
<dbReference type="PROSITE" id="PS00701">
    <property type="entry name" value="RIBOSOMAL_L16_2"/>
    <property type="match status" value="1"/>
</dbReference>
<gene>
    <name evidence="7" type="primary">rplP</name>
    <name evidence="11" type="ORF">BSZ32_11115</name>
</gene>
<sequence>MPLMPKRTKFRKTQRGNRGGNAQRGTEVSFGDFGLQSLGRSWMSNRQIEACRISINRFLKRKGKVYIRVFPHKSVTAKPAETRMGKGKGAVDRWVAVIKPGAMIFEIAGVPEADAKEALRLASNKLGFRTRFVERNKLIS</sequence>
<dbReference type="PANTHER" id="PTHR12220">
    <property type="entry name" value="50S/60S RIBOSOMAL PROTEIN L16"/>
    <property type="match status" value="1"/>
</dbReference>
<evidence type="ECO:0000256" key="3">
    <source>
        <dbReference type="ARBA" id="ARBA00022730"/>
    </source>
</evidence>
<dbReference type="InterPro" id="IPR047873">
    <property type="entry name" value="Ribosomal_uL16"/>
</dbReference>
<keyword evidence="12" id="KW-1185">Reference proteome</keyword>
<evidence type="ECO:0000256" key="9">
    <source>
        <dbReference type="RuleBase" id="RU004414"/>
    </source>
</evidence>
<keyword evidence="3 7" id="KW-0699">rRNA-binding</keyword>
<dbReference type="PANTHER" id="PTHR12220:SF13">
    <property type="entry name" value="LARGE RIBOSOMAL SUBUNIT PROTEIN UL16M"/>
    <property type="match status" value="1"/>
</dbReference>
<evidence type="ECO:0000256" key="6">
    <source>
        <dbReference type="ARBA" id="ARBA00035198"/>
    </source>
</evidence>
<evidence type="ECO:0000256" key="8">
    <source>
        <dbReference type="RuleBase" id="RU004413"/>
    </source>
</evidence>
<dbReference type="Gene3D" id="3.90.1170.10">
    <property type="entry name" value="Ribosomal protein L10e/L16"/>
    <property type="match status" value="1"/>
</dbReference>
<name>A0A2S7U1V4_9BACT</name>
<dbReference type="NCBIfam" id="TIGR01164">
    <property type="entry name" value="rplP_bact"/>
    <property type="match status" value="1"/>
</dbReference>
<dbReference type="Proteomes" id="UP000239907">
    <property type="component" value="Unassembled WGS sequence"/>
</dbReference>
<comment type="subunit">
    <text evidence="7 9">Part of the 50S ribosomal subunit.</text>
</comment>
<dbReference type="GO" id="GO:0006412">
    <property type="term" value="P:translation"/>
    <property type="evidence" value="ECO:0007669"/>
    <property type="project" value="UniProtKB-UniRule"/>
</dbReference>
<dbReference type="FunFam" id="3.90.1170.10:FF:000001">
    <property type="entry name" value="50S ribosomal protein L16"/>
    <property type="match status" value="1"/>
</dbReference>
<comment type="function">
    <text evidence="7 9">Binds 23S rRNA and is also seen to make contacts with the A and possibly P site tRNAs.</text>
</comment>
<proteinExistence type="inferred from homology"/>
<feature type="compositionally biased region" description="Basic residues" evidence="10">
    <location>
        <begin position="1"/>
        <end position="15"/>
    </location>
</feature>
<evidence type="ECO:0000256" key="5">
    <source>
        <dbReference type="ARBA" id="ARBA00023274"/>
    </source>
</evidence>
<evidence type="ECO:0000256" key="2">
    <source>
        <dbReference type="ARBA" id="ARBA00022555"/>
    </source>
</evidence>
<dbReference type="PROSITE" id="PS00586">
    <property type="entry name" value="RIBOSOMAL_L16_1"/>
    <property type="match status" value="1"/>
</dbReference>
<keyword evidence="4 7" id="KW-0689">Ribosomal protein</keyword>
<dbReference type="HAMAP" id="MF_01342">
    <property type="entry name" value="Ribosomal_uL16"/>
    <property type="match status" value="1"/>
</dbReference>
<dbReference type="InterPro" id="IPR000114">
    <property type="entry name" value="Ribosomal_uL16_bact-type"/>
</dbReference>